<dbReference type="RefSeq" id="WP_078700970.1">
    <property type="nucleotide sequence ID" value="NZ_LT796768.1"/>
</dbReference>
<dbReference type="Gene3D" id="3.30.1610.20">
    <property type="entry name" value="Hen1, N-terminal domain"/>
    <property type="match status" value="1"/>
</dbReference>
<evidence type="ECO:0000259" key="13">
    <source>
        <dbReference type="Pfam" id="PF08242"/>
    </source>
</evidence>
<dbReference type="AlphaFoldDB" id="A0A1T4Z7Q2"/>
<dbReference type="NCBIfam" id="TIGR04074">
    <property type="entry name" value="bacter_Hen1"/>
    <property type="match status" value="1"/>
</dbReference>
<name>A0A1T4Z7Q2_9ACTN</name>
<keyword evidence="8" id="KW-0460">Magnesium</keyword>
<dbReference type="Gene3D" id="3.40.50.150">
    <property type="entry name" value="Vaccinia Virus protein VP39"/>
    <property type="match status" value="1"/>
</dbReference>
<evidence type="ECO:0000256" key="12">
    <source>
        <dbReference type="ARBA" id="ARBA00048418"/>
    </source>
</evidence>
<dbReference type="EMBL" id="LT796768">
    <property type="protein sequence ID" value="SKB10080.1"/>
    <property type="molecule type" value="Genomic_DNA"/>
</dbReference>
<reference evidence="16" key="1">
    <citation type="submission" date="2017-02" db="EMBL/GenBank/DDBJ databases">
        <authorList>
            <person name="Varghese N."/>
            <person name="Submissions S."/>
        </authorList>
    </citation>
    <scope>NUCLEOTIDE SEQUENCE [LARGE SCALE GENOMIC DNA]</scope>
    <source>
        <strain evidence="16">9H-4</strain>
    </source>
</reference>
<dbReference type="PANTHER" id="PTHR21404:SF3">
    <property type="entry name" value="SMALL RNA 2'-O-METHYLTRANSFERASE"/>
    <property type="match status" value="1"/>
</dbReference>
<keyword evidence="16" id="KW-1185">Reference proteome</keyword>
<proteinExistence type="inferred from homology"/>
<feature type="domain" description="Hen1 N-terminal" evidence="14">
    <location>
        <begin position="1"/>
        <end position="243"/>
    </location>
</feature>
<dbReference type="InterPro" id="IPR026610">
    <property type="entry name" value="Hen1"/>
</dbReference>
<dbReference type="SUPFAM" id="SSF53335">
    <property type="entry name" value="S-adenosyl-L-methionine-dependent methyltransferases"/>
    <property type="match status" value="1"/>
</dbReference>
<dbReference type="GO" id="GO:0090486">
    <property type="term" value="F:small RNA 2'-O-methyltransferase activity"/>
    <property type="evidence" value="ECO:0007669"/>
    <property type="project" value="UniProtKB-EC"/>
</dbReference>
<keyword evidence="5 15" id="KW-0808">Transferase</keyword>
<dbReference type="InterPro" id="IPR024026">
    <property type="entry name" value="3'-RNA_MeTfrase_Hen1_bac"/>
</dbReference>
<evidence type="ECO:0000313" key="15">
    <source>
        <dbReference type="EMBL" id="SKB10080.1"/>
    </source>
</evidence>
<comment type="cofactor">
    <cofactor evidence="1">
        <name>Mg(2+)</name>
        <dbReference type="ChEBI" id="CHEBI:18420"/>
    </cofactor>
</comment>
<comment type="similarity">
    <text evidence="2">Belongs to the methyltransferase superfamily. HEN1 family.</text>
</comment>
<dbReference type="Pfam" id="PF08242">
    <property type="entry name" value="Methyltransf_12"/>
    <property type="match status" value="1"/>
</dbReference>
<dbReference type="GO" id="GO:0031047">
    <property type="term" value="P:regulatory ncRNA-mediated gene silencing"/>
    <property type="evidence" value="ECO:0007669"/>
    <property type="project" value="UniProtKB-KW"/>
</dbReference>
<keyword evidence="4 15" id="KW-0489">Methyltransferase</keyword>
<evidence type="ECO:0000256" key="3">
    <source>
        <dbReference type="ARBA" id="ARBA00021330"/>
    </source>
</evidence>
<evidence type="ECO:0000259" key="14">
    <source>
        <dbReference type="Pfam" id="PF12623"/>
    </source>
</evidence>
<evidence type="ECO:0000256" key="6">
    <source>
        <dbReference type="ARBA" id="ARBA00022691"/>
    </source>
</evidence>
<keyword evidence="6" id="KW-0949">S-adenosyl-L-methionine</keyword>
<evidence type="ECO:0000256" key="7">
    <source>
        <dbReference type="ARBA" id="ARBA00022723"/>
    </source>
</evidence>
<dbReference type="Pfam" id="PF12623">
    <property type="entry name" value="Hen1_L"/>
    <property type="match status" value="1"/>
</dbReference>
<dbReference type="InterPro" id="IPR029063">
    <property type="entry name" value="SAM-dependent_MTases_sf"/>
</dbReference>
<dbReference type="InterPro" id="IPR024740">
    <property type="entry name" value="Hen1_N"/>
</dbReference>
<evidence type="ECO:0000256" key="10">
    <source>
        <dbReference type="ARBA" id="ARBA00023158"/>
    </source>
</evidence>
<protein>
    <recommendedName>
        <fullName evidence="3">Small RNA 2'-O-methyltransferase</fullName>
        <ecNumber evidence="11">2.1.1.386</ecNumber>
    </recommendedName>
</protein>
<dbReference type="GO" id="GO:0001510">
    <property type="term" value="P:RNA methylation"/>
    <property type="evidence" value="ECO:0007669"/>
    <property type="project" value="InterPro"/>
</dbReference>
<dbReference type="STRING" id="1736691.SAMN06295964_3089"/>
<feature type="domain" description="Methyltransferase type 12" evidence="13">
    <location>
        <begin position="284"/>
        <end position="386"/>
    </location>
</feature>
<dbReference type="GO" id="GO:0003723">
    <property type="term" value="F:RNA binding"/>
    <property type="evidence" value="ECO:0007669"/>
    <property type="project" value="UniProtKB-KW"/>
</dbReference>
<dbReference type="OrthoDB" id="626362at2"/>
<keyword evidence="7" id="KW-0479">Metal-binding</keyword>
<evidence type="ECO:0000256" key="4">
    <source>
        <dbReference type="ARBA" id="ARBA00022603"/>
    </source>
</evidence>
<dbReference type="Proteomes" id="UP000191040">
    <property type="component" value="Chromosome I"/>
</dbReference>
<keyword evidence="9" id="KW-0694">RNA-binding</keyword>
<evidence type="ECO:0000313" key="16">
    <source>
        <dbReference type="Proteomes" id="UP000191040"/>
    </source>
</evidence>
<dbReference type="CDD" id="cd02440">
    <property type="entry name" value="AdoMet_MTases"/>
    <property type="match status" value="1"/>
</dbReference>
<evidence type="ECO:0000256" key="9">
    <source>
        <dbReference type="ARBA" id="ARBA00022884"/>
    </source>
</evidence>
<evidence type="ECO:0000256" key="8">
    <source>
        <dbReference type="ARBA" id="ARBA00022842"/>
    </source>
</evidence>
<evidence type="ECO:0000256" key="5">
    <source>
        <dbReference type="ARBA" id="ARBA00022679"/>
    </source>
</evidence>
<comment type="catalytic activity">
    <reaction evidence="12">
        <text>small RNA 3'-end nucleotide + S-adenosyl-L-methionine = small RNA 3'-end 2'-O-methylnucleotide + S-adenosyl-L-homocysteine + H(+)</text>
        <dbReference type="Rhea" id="RHEA:37887"/>
        <dbReference type="Rhea" id="RHEA-COMP:10415"/>
        <dbReference type="Rhea" id="RHEA-COMP:10416"/>
        <dbReference type="ChEBI" id="CHEBI:15378"/>
        <dbReference type="ChEBI" id="CHEBI:57856"/>
        <dbReference type="ChEBI" id="CHEBI:59789"/>
        <dbReference type="ChEBI" id="CHEBI:74896"/>
        <dbReference type="ChEBI" id="CHEBI:74898"/>
        <dbReference type="EC" id="2.1.1.386"/>
    </reaction>
</comment>
<gene>
    <name evidence="15" type="ORF">SAMN06295964_3089</name>
</gene>
<evidence type="ECO:0000256" key="11">
    <source>
        <dbReference type="ARBA" id="ARBA00035025"/>
    </source>
</evidence>
<dbReference type="InterPro" id="IPR013217">
    <property type="entry name" value="Methyltransf_12"/>
</dbReference>
<dbReference type="InterPro" id="IPR038546">
    <property type="entry name" value="Hen1_N_sf"/>
</dbReference>
<evidence type="ECO:0000256" key="1">
    <source>
        <dbReference type="ARBA" id="ARBA00001946"/>
    </source>
</evidence>
<keyword evidence="10" id="KW-0943">RNA-mediated gene silencing</keyword>
<accession>A0A1T4Z7Q2</accession>
<dbReference type="PANTHER" id="PTHR21404">
    <property type="entry name" value="HEN1"/>
    <property type="match status" value="1"/>
</dbReference>
<organism evidence="15 16">
    <name type="scientific">Aeromicrobium choanae</name>
    <dbReference type="NCBI Taxonomy" id="1736691"/>
    <lineage>
        <taxon>Bacteria</taxon>
        <taxon>Bacillati</taxon>
        <taxon>Actinomycetota</taxon>
        <taxon>Actinomycetes</taxon>
        <taxon>Propionibacteriales</taxon>
        <taxon>Nocardioidaceae</taxon>
        <taxon>Aeromicrobium</taxon>
    </lineage>
</organism>
<dbReference type="GO" id="GO:0046872">
    <property type="term" value="F:metal ion binding"/>
    <property type="evidence" value="ECO:0007669"/>
    <property type="project" value="UniProtKB-KW"/>
</dbReference>
<sequence length="465" mass="51206">MLLTITATRSDALADASDLGYLLHKHPDRVQTFDVYGGTATVLYPEVSPERCTVALVLEVDPIALVRGRRGRTEGFSLAQYVNDRPYAATSLLSVAMGKVFRSALNGQCKPRPELVGQPLDLRIEVPTMPGGADLVTRMFGPLGWDVVAEPIVLDPAIPAWGESDFCAVTLTGSFTLSEALNHLYVLVPVLDGGKHYWVSSDEVDKLVRAGTGWLATHPERELISRRYLARQRDMVDEVRERLDELDGSTEPTAPEEAVEPPLVRLRHDAVVEQVEQLRPGSVLDLGCGQGALLRRLLETQGVERVVGTEVSASSLDVASKRLHVDRMTERQADRLDLWLSSLQYQDPRLLGFDLAVLMEVVEHVDEDRLPAVVANVFGFMRPGSVVVTTPNTEYNALYPALAAGGFRHVDHRFEWTRSEFAAWSDGVAARYGYTVERAGIGAEDPERGTPTQLAVFRRAEEVAA</sequence>
<evidence type="ECO:0000256" key="2">
    <source>
        <dbReference type="ARBA" id="ARBA00009026"/>
    </source>
</evidence>
<dbReference type="EC" id="2.1.1.386" evidence="11"/>